<feature type="signal peptide" evidence="2">
    <location>
        <begin position="1"/>
        <end position="17"/>
    </location>
</feature>
<keyword evidence="1" id="KW-0812">Transmembrane</keyword>
<evidence type="ECO:0000313" key="3">
    <source>
        <dbReference type="EMBL" id="KAF3533379.1"/>
    </source>
</evidence>
<dbReference type="Proteomes" id="UP000266723">
    <property type="component" value="Unassembled WGS sequence"/>
</dbReference>
<proteinExistence type="predicted"/>
<evidence type="ECO:0008006" key="5">
    <source>
        <dbReference type="Google" id="ProtNLM"/>
    </source>
</evidence>
<evidence type="ECO:0000256" key="1">
    <source>
        <dbReference type="SAM" id="Phobius"/>
    </source>
</evidence>
<comment type="caution">
    <text evidence="3">The sequence shown here is derived from an EMBL/GenBank/DDBJ whole genome shotgun (WGS) entry which is preliminary data.</text>
</comment>
<gene>
    <name evidence="3" type="ORF">DY000_02041633</name>
</gene>
<evidence type="ECO:0000313" key="4">
    <source>
        <dbReference type="Proteomes" id="UP000266723"/>
    </source>
</evidence>
<feature type="transmembrane region" description="Helical" evidence="1">
    <location>
        <begin position="96"/>
        <end position="119"/>
    </location>
</feature>
<accession>A0ABQ7BL34</accession>
<keyword evidence="1" id="KW-1133">Transmembrane helix</keyword>
<keyword evidence="1" id="KW-0472">Membrane</keyword>
<organism evidence="3 4">
    <name type="scientific">Brassica cretica</name>
    <name type="common">Mustard</name>
    <dbReference type="NCBI Taxonomy" id="69181"/>
    <lineage>
        <taxon>Eukaryota</taxon>
        <taxon>Viridiplantae</taxon>
        <taxon>Streptophyta</taxon>
        <taxon>Embryophyta</taxon>
        <taxon>Tracheophyta</taxon>
        <taxon>Spermatophyta</taxon>
        <taxon>Magnoliopsida</taxon>
        <taxon>eudicotyledons</taxon>
        <taxon>Gunneridae</taxon>
        <taxon>Pentapetalae</taxon>
        <taxon>rosids</taxon>
        <taxon>malvids</taxon>
        <taxon>Brassicales</taxon>
        <taxon>Brassicaceae</taxon>
        <taxon>Brassiceae</taxon>
        <taxon>Brassica</taxon>
    </lineage>
</organism>
<keyword evidence="4" id="KW-1185">Reference proteome</keyword>
<sequence length="120" mass="13381">MLLLFCVGIFGFAPSRSVNRLILDGVLRFAPCPFSIGVSALRAEYYFIIVNSRTVPWFADFVSSPLPSLFSRLVAAFITARISGGSPFRYVCQSRLWFLGAYLPFSLSQFVSLVLLLPFV</sequence>
<name>A0ABQ7BL34_BRACR</name>
<feature type="chain" id="PRO_5047442139" description="ABC-2 type transporter domain-containing protein" evidence="2">
    <location>
        <begin position="18"/>
        <end position="120"/>
    </location>
</feature>
<evidence type="ECO:0000256" key="2">
    <source>
        <dbReference type="SAM" id="SignalP"/>
    </source>
</evidence>
<dbReference type="EMBL" id="QGKV02001507">
    <property type="protein sequence ID" value="KAF3533379.1"/>
    <property type="molecule type" value="Genomic_DNA"/>
</dbReference>
<reference evidence="3 4" key="1">
    <citation type="journal article" date="2020" name="BMC Genomics">
        <title>Intraspecific diversification of the crop wild relative Brassica cretica Lam. using demographic model selection.</title>
        <authorList>
            <person name="Kioukis A."/>
            <person name="Michalopoulou V.A."/>
            <person name="Briers L."/>
            <person name="Pirintsos S."/>
            <person name="Studholme D.J."/>
            <person name="Pavlidis P."/>
            <person name="Sarris P.F."/>
        </authorList>
    </citation>
    <scope>NUCLEOTIDE SEQUENCE [LARGE SCALE GENOMIC DNA]</scope>
    <source>
        <strain evidence="4">cv. PFS-1207/04</strain>
    </source>
</reference>
<protein>
    <recommendedName>
        <fullName evidence="5">ABC-2 type transporter domain-containing protein</fullName>
    </recommendedName>
</protein>
<keyword evidence="2" id="KW-0732">Signal</keyword>